<dbReference type="AlphaFoldDB" id="A0A3B0QBX4"/>
<dbReference type="KEGG" id="medw:NCTC10132_00748"/>
<organism evidence="1 2">
    <name type="scientific">Mycoplasmopsis edwardii</name>
    <dbReference type="NCBI Taxonomy" id="53558"/>
    <lineage>
        <taxon>Bacteria</taxon>
        <taxon>Bacillati</taxon>
        <taxon>Mycoplasmatota</taxon>
        <taxon>Mycoplasmoidales</taxon>
        <taxon>Metamycoplasmataceae</taxon>
        <taxon>Mycoplasmopsis</taxon>
    </lineage>
</organism>
<gene>
    <name evidence="1" type="primary">MCYN0480_2</name>
    <name evidence="1" type="ORF">NCTC10132_00748</name>
</gene>
<accession>A0A3B0QBX4</accession>
<sequence>MTKAMDAGDIIFKAKIDILDKDTSDSIFAKLSVLAKEKISAW</sequence>
<dbReference type="EC" id="2.1.2.9" evidence="1"/>
<dbReference type="SUPFAM" id="SSF53328">
    <property type="entry name" value="Formyltransferase"/>
    <property type="match status" value="1"/>
</dbReference>
<keyword evidence="1" id="KW-0808">Transferase</keyword>
<dbReference type="Gene3D" id="3.40.50.12230">
    <property type="match status" value="1"/>
</dbReference>
<evidence type="ECO:0000313" key="1">
    <source>
        <dbReference type="EMBL" id="SYV97383.1"/>
    </source>
</evidence>
<name>A0A3B0QBX4_9BACT</name>
<reference evidence="2" key="1">
    <citation type="submission" date="2018-06" db="EMBL/GenBank/DDBJ databases">
        <authorList>
            <consortium name="Pathogen Informatics"/>
        </authorList>
    </citation>
    <scope>NUCLEOTIDE SEQUENCE [LARGE SCALE GENOMIC DNA]</scope>
    <source>
        <strain evidence="2">NCTC10132</strain>
    </source>
</reference>
<proteinExistence type="predicted"/>
<evidence type="ECO:0000313" key="2">
    <source>
        <dbReference type="Proteomes" id="UP000257559"/>
    </source>
</evidence>
<keyword evidence="2" id="KW-1185">Reference proteome</keyword>
<feature type="non-terminal residue" evidence="1">
    <location>
        <position position="42"/>
    </location>
</feature>
<dbReference type="EMBL" id="LS991951">
    <property type="protein sequence ID" value="SYV97383.1"/>
    <property type="molecule type" value="Genomic_DNA"/>
</dbReference>
<dbReference type="InterPro" id="IPR036477">
    <property type="entry name" value="Formyl_transf_N_sf"/>
</dbReference>
<dbReference type="GO" id="GO:0004479">
    <property type="term" value="F:methionyl-tRNA formyltransferase activity"/>
    <property type="evidence" value="ECO:0007669"/>
    <property type="project" value="UniProtKB-EC"/>
</dbReference>
<protein>
    <submittedName>
        <fullName evidence="1">Methionyl-tRNA formyltransferase</fullName>
        <ecNumber evidence="1">2.1.2.9</ecNumber>
    </submittedName>
</protein>
<dbReference type="Proteomes" id="UP000257559">
    <property type="component" value="Chromosome"/>
</dbReference>